<keyword evidence="5" id="KW-0808">Transferase</keyword>
<proteinExistence type="predicted"/>
<keyword evidence="13" id="KW-1185">Reference proteome</keyword>
<name>A0A6I6N867_9ACTN</name>
<dbReference type="KEGG" id="sbro:GQF42_04735"/>
<evidence type="ECO:0008006" key="14">
    <source>
        <dbReference type="Google" id="ProtNLM"/>
    </source>
</evidence>
<feature type="transmembrane region" description="Helical" evidence="10">
    <location>
        <begin position="160"/>
        <end position="189"/>
    </location>
</feature>
<keyword evidence="6 10" id="KW-0812">Transmembrane</keyword>
<dbReference type="UniPathway" id="UPA00196"/>
<keyword evidence="7" id="KW-0256">Endoplasmic reticulum</keyword>
<feature type="transmembrane region" description="Helical" evidence="10">
    <location>
        <begin position="201"/>
        <end position="223"/>
    </location>
</feature>
<dbReference type="PANTHER" id="PTHR12468">
    <property type="entry name" value="GPI MANNOSYLTRANSFERASE 2"/>
    <property type="match status" value="1"/>
</dbReference>
<feature type="transmembrane region" description="Helical" evidence="10">
    <location>
        <begin position="88"/>
        <end position="106"/>
    </location>
</feature>
<feature type="transmembrane region" description="Helical" evidence="10">
    <location>
        <begin position="118"/>
        <end position="140"/>
    </location>
</feature>
<evidence type="ECO:0000256" key="10">
    <source>
        <dbReference type="SAM" id="Phobius"/>
    </source>
</evidence>
<feature type="transmembrane region" description="Helical" evidence="10">
    <location>
        <begin position="342"/>
        <end position="361"/>
    </location>
</feature>
<evidence type="ECO:0000256" key="8">
    <source>
        <dbReference type="ARBA" id="ARBA00022989"/>
    </source>
</evidence>
<feature type="transmembrane region" description="Helical" evidence="10">
    <location>
        <begin position="291"/>
        <end position="309"/>
    </location>
</feature>
<comment type="subcellular location">
    <subcellularLocation>
        <location evidence="1">Endoplasmic reticulum membrane</location>
        <topology evidence="1">Multi-pass membrane protein</topology>
    </subcellularLocation>
</comment>
<evidence type="ECO:0000256" key="3">
    <source>
        <dbReference type="ARBA" id="ARBA00022502"/>
    </source>
</evidence>
<dbReference type="Proteomes" id="UP000436138">
    <property type="component" value="Chromosome"/>
</dbReference>
<comment type="pathway">
    <text evidence="2">Glycolipid biosynthesis; glycosylphosphatidylinositol-anchor biosynthesis.</text>
</comment>
<dbReference type="InterPro" id="IPR007315">
    <property type="entry name" value="PIG-V/Gpi18"/>
</dbReference>
<feature type="transmembrane region" description="Helical" evidence="10">
    <location>
        <begin position="315"/>
        <end position="335"/>
    </location>
</feature>
<dbReference type="GO" id="GO:0016020">
    <property type="term" value="C:membrane"/>
    <property type="evidence" value="ECO:0007669"/>
    <property type="project" value="GOC"/>
</dbReference>
<dbReference type="PANTHER" id="PTHR12468:SF2">
    <property type="entry name" value="GPI MANNOSYLTRANSFERASE 2"/>
    <property type="match status" value="1"/>
</dbReference>
<dbReference type="EMBL" id="CP047020">
    <property type="protein sequence ID" value="QHA09408.1"/>
    <property type="molecule type" value="Genomic_DNA"/>
</dbReference>
<keyword evidence="4" id="KW-0328">Glycosyltransferase</keyword>
<dbReference type="GO" id="GO:0000009">
    <property type="term" value="F:alpha-1,6-mannosyltransferase activity"/>
    <property type="evidence" value="ECO:0007669"/>
    <property type="project" value="InterPro"/>
</dbReference>
<keyword evidence="3" id="KW-0337">GPI-anchor biosynthesis</keyword>
<evidence type="ECO:0000256" key="11">
    <source>
        <dbReference type="SAM" id="SignalP"/>
    </source>
</evidence>
<evidence type="ECO:0000256" key="2">
    <source>
        <dbReference type="ARBA" id="ARBA00004687"/>
    </source>
</evidence>
<gene>
    <name evidence="12" type="ORF">GQF42_04735</name>
</gene>
<evidence type="ECO:0000256" key="5">
    <source>
        <dbReference type="ARBA" id="ARBA00022679"/>
    </source>
</evidence>
<dbReference type="GO" id="GO:0004376">
    <property type="term" value="F:GPI mannosyltransferase activity"/>
    <property type="evidence" value="ECO:0007669"/>
    <property type="project" value="InterPro"/>
</dbReference>
<evidence type="ECO:0000256" key="4">
    <source>
        <dbReference type="ARBA" id="ARBA00022676"/>
    </source>
</evidence>
<dbReference type="AlphaFoldDB" id="A0A6I6N867"/>
<dbReference type="GO" id="GO:0006506">
    <property type="term" value="P:GPI anchor biosynthetic process"/>
    <property type="evidence" value="ECO:0007669"/>
    <property type="project" value="UniProtKB-UniPathway"/>
</dbReference>
<keyword evidence="11" id="KW-0732">Signal</keyword>
<feature type="signal peptide" evidence="11">
    <location>
        <begin position="1"/>
        <end position="20"/>
    </location>
</feature>
<feature type="chain" id="PRO_5039291591" description="Glycosyltransferase RgtA/B/C/D-like domain-containing protein" evidence="11">
    <location>
        <begin position="21"/>
        <end position="367"/>
    </location>
</feature>
<evidence type="ECO:0000256" key="7">
    <source>
        <dbReference type="ARBA" id="ARBA00022824"/>
    </source>
</evidence>
<sequence>MRALALFAAVRLAGTAAVVAVDRIAGHPFGKSLAHAWDSVWYLHIAEHGYGSQVRITSTGAVQTDWAFFPLYPGLIRTLSGLTDLTTGRAGLLVAWGCVLIAAYGIHAIGHRLHGRTVAAWLVALWAALPHSVVLSLAYTEPLFTACAAWSLYAVLKGRWPTAGALALLAGLSRPSGIAAAVAVTAAALHEAVRQRGRVPAGLWAGAALGPLGWAGYVLWVGAQTGDLLHGYLRVQSAWKSQLDLGAGPLHMLRWMPPQGSGPAYPMAVLVVTASVVLFCLLCLDRTPLPLVVFSGVLLLLVLAVSGPFSSKPRFLLPAFPLLLPAARALAAAWRAHRHRTCLLYGTLTTVSLLYGAYLAALSPQPL</sequence>
<evidence type="ECO:0000313" key="13">
    <source>
        <dbReference type="Proteomes" id="UP000436138"/>
    </source>
</evidence>
<evidence type="ECO:0000256" key="6">
    <source>
        <dbReference type="ARBA" id="ARBA00022692"/>
    </source>
</evidence>
<evidence type="ECO:0000256" key="1">
    <source>
        <dbReference type="ARBA" id="ARBA00004477"/>
    </source>
</evidence>
<evidence type="ECO:0000256" key="9">
    <source>
        <dbReference type="ARBA" id="ARBA00023136"/>
    </source>
</evidence>
<protein>
    <recommendedName>
        <fullName evidence="14">Glycosyltransferase RgtA/B/C/D-like domain-containing protein</fullName>
    </recommendedName>
</protein>
<organism evidence="12 13">
    <name type="scientific">Streptomyces broussonetiae</name>
    <dbReference type="NCBI Taxonomy" id="2686304"/>
    <lineage>
        <taxon>Bacteria</taxon>
        <taxon>Bacillati</taxon>
        <taxon>Actinomycetota</taxon>
        <taxon>Actinomycetes</taxon>
        <taxon>Kitasatosporales</taxon>
        <taxon>Streptomycetaceae</taxon>
        <taxon>Streptomyces</taxon>
    </lineage>
</organism>
<keyword evidence="9 10" id="KW-0472">Membrane</keyword>
<accession>A0A6I6N867</accession>
<reference evidence="12 13" key="1">
    <citation type="submission" date="2019-12" db="EMBL/GenBank/DDBJ databases">
        <title>Streptomyces sp. strain T44 isolated from rhizosphere soil of Broussonetia papyrifera.</title>
        <authorList>
            <person name="Mo P."/>
        </authorList>
    </citation>
    <scope>NUCLEOTIDE SEQUENCE [LARGE SCALE GENOMIC DNA]</scope>
    <source>
        <strain evidence="12 13">T44</strain>
    </source>
</reference>
<feature type="transmembrane region" description="Helical" evidence="10">
    <location>
        <begin position="264"/>
        <end position="284"/>
    </location>
</feature>
<evidence type="ECO:0000313" key="12">
    <source>
        <dbReference type="EMBL" id="QHA09408.1"/>
    </source>
</evidence>
<keyword evidence="8 10" id="KW-1133">Transmembrane helix</keyword>